<proteinExistence type="predicted"/>
<evidence type="ECO:0000313" key="3">
    <source>
        <dbReference type="Proteomes" id="UP001307889"/>
    </source>
</evidence>
<protein>
    <submittedName>
        <fullName evidence="2">Uncharacterized protein</fullName>
    </submittedName>
</protein>
<feature type="signal peptide" evidence="1">
    <location>
        <begin position="1"/>
        <end position="24"/>
    </location>
</feature>
<keyword evidence="3" id="KW-1185">Reference proteome</keyword>
<sequence>MAQHLPSRIPFLWLLFDFFQMTTARNVFNGRLFTDEGIRRVDAHGVATRPEKLGMFSLPGVRHVSLPLFDVSPAKTNGFQTLEEPDA</sequence>
<reference evidence="2 3" key="1">
    <citation type="submission" date="2023-09" db="EMBL/GenBank/DDBJ databases">
        <title>Nesidiocoris tenuis whole genome shotgun sequence.</title>
        <authorList>
            <person name="Shibata T."/>
            <person name="Shimoda M."/>
            <person name="Kobayashi T."/>
            <person name="Uehara T."/>
        </authorList>
    </citation>
    <scope>NUCLEOTIDE SEQUENCE [LARGE SCALE GENOMIC DNA]</scope>
    <source>
        <strain evidence="2 3">Japan</strain>
    </source>
</reference>
<name>A0ABN7B994_9HEMI</name>
<keyword evidence="1" id="KW-0732">Signal</keyword>
<dbReference type="Proteomes" id="UP001307889">
    <property type="component" value="Chromosome 12"/>
</dbReference>
<evidence type="ECO:0000313" key="2">
    <source>
        <dbReference type="EMBL" id="BET00957.1"/>
    </source>
</evidence>
<feature type="chain" id="PRO_5046886740" evidence="1">
    <location>
        <begin position="25"/>
        <end position="87"/>
    </location>
</feature>
<evidence type="ECO:0000256" key="1">
    <source>
        <dbReference type="SAM" id="SignalP"/>
    </source>
</evidence>
<accession>A0ABN7B994</accession>
<gene>
    <name evidence="2" type="ORF">NTJ_13773</name>
</gene>
<organism evidence="2 3">
    <name type="scientific">Nesidiocoris tenuis</name>
    <dbReference type="NCBI Taxonomy" id="355587"/>
    <lineage>
        <taxon>Eukaryota</taxon>
        <taxon>Metazoa</taxon>
        <taxon>Ecdysozoa</taxon>
        <taxon>Arthropoda</taxon>
        <taxon>Hexapoda</taxon>
        <taxon>Insecta</taxon>
        <taxon>Pterygota</taxon>
        <taxon>Neoptera</taxon>
        <taxon>Paraneoptera</taxon>
        <taxon>Hemiptera</taxon>
        <taxon>Heteroptera</taxon>
        <taxon>Panheteroptera</taxon>
        <taxon>Cimicomorpha</taxon>
        <taxon>Miridae</taxon>
        <taxon>Dicyphina</taxon>
        <taxon>Nesidiocoris</taxon>
    </lineage>
</organism>
<dbReference type="EMBL" id="AP028920">
    <property type="protein sequence ID" value="BET00957.1"/>
    <property type="molecule type" value="Genomic_DNA"/>
</dbReference>